<accession>A0AAN4W0R8</accession>
<comment type="caution">
    <text evidence="5">The sequence shown here is derived from an EMBL/GenBank/DDBJ whole genome shotgun (WGS) entry which is preliminary data.</text>
</comment>
<dbReference type="Pfam" id="PF01103">
    <property type="entry name" value="Omp85"/>
    <property type="match status" value="1"/>
</dbReference>
<proteinExistence type="predicted"/>
<organism evidence="5 6">
    <name type="scientific">Persicobacter diffluens</name>
    <dbReference type="NCBI Taxonomy" id="981"/>
    <lineage>
        <taxon>Bacteria</taxon>
        <taxon>Pseudomonadati</taxon>
        <taxon>Bacteroidota</taxon>
        <taxon>Cytophagia</taxon>
        <taxon>Cytophagales</taxon>
        <taxon>Persicobacteraceae</taxon>
        <taxon>Persicobacter</taxon>
    </lineage>
</organism>
<dbReference type="RefSeq" id="WP_338237785.1">
    <property type="nucleotide sequence ID" value="NZ_BQKE01000002.1"/>
</dbReference>
<dbReference type="Proteomes" id="UP001310022">
    <property type="component" value="Unassembled WGS sequence"/>
</dbReference>
<evidence type="ECO:0000313" key="6">
    <source>
        <dbReference type="Proteomes" id="UP001310022"/>
    </source>
</evidence>
<protein>
    <recommendedName>
        <fullName evidence="4">Bacterial surface antigen (D15) domain-containing protein</fullName>
    </recommendedName>
</protein>
<evidence type="ECO:0000313" key="5">
    <source>
        <dbReference type="EMBL" id="GJM62508.1"/>
    </source>
</evidence>
<keyword evidence="3" id="KW-0732">Signal</keyword>
<evidence type="ECO:0000256" key="1">
    <source>
        <dbReference type="ARBA" id="ARBA00004370"/>
    </source>
</evidence>
<dbReference type="AlphaFoldDB" id="A0AAN4W0R8"/>
<gene>
    <name evidence="5" type="ORF">PEDI_30600</name>
</gene>
<reference evidence="5 6" key="1">
    <citation type="submission" date="2021-12" db="EMBL/GenBank/DDBJ databases">
        <title>Genome sequencing of bacteria with rrn-lacking chromosome and rrn-plasmid.</title>
        <authorList>
            <person name="Anda M."/>
            <person name="Iwasaki W."/>
        </authorList>
    </citation>
    <scope>NUCLEOTIDE SEQUENCE [LARGE SCALE GENOMIC DNA]</scope>
    <source>
        <strain evidence="5 6">NBRC 15940</strain>
    </source>
</reference>
<dbReference type="EMBL" id="BQKE01000002">
    <property type="protein sequence ID" value="GJM62508.1"/>
    <property type="molecule type" value="Genomic_DNA"/>
</dbReference>
<name>A0AAN4W0R8_9BACT</name>
<comment type="subcellular location">
    <subcellularLocation>
        <location evidence="1">Membrane</location>
    </subcellularLocation>
</comment>
<evidence type="ECO:0000256" key="3">
    <source>
        <dbReference type="SAM" id="SignalP"/>
    </source>
</evidence>
<feature type="chain" id="PRO_5042851147" description="Bacterial surface antigen (D15) domain-containing protein" evidence="3">
    <location>
        <begin position="24"/>
        <end position="391"/>
    </location>
</feature>
<dbReference type="Gene3D" id="2.40.160.50">
    <property type="entry name" value="membrane protein fhac: a member of the omp85/tpsb transporter family"/>
    <property type="match status" value="1"/>
</dbReference>
<evidence type="ECO:0000256" key="2">
    <source>
        <dbReference type="ARBA" id="ARBA00023136"/>
    </source>
</evidence>
<evidence type="ECO:0000259" key="4">
    <source>
        <dbReference type="Pfam" id="PF01103"/>
    </source>
</evidence>
<keyword evidence="6" id="KW-1185">Reference proteome</keyword>
<feature type="signal peptide" evidence="3">
    <location>
        <begin position="1"/>
        <end position="23"/>
    </location>
</feature>
<dbReference type="InterPro" id="IPR000184">
    <property type="entry name" value="Bac_surfAg_D15"/>
</dbReference>
<feature type="domain" description="Bacterial surface antigen (D15)" evidence="4">
    <location>
        <begin position="178"/>
        <end position="376"/>
    </location>
</feature>
<dbReference type="GO" id="GO:0019867">
    <property type="term" value="C:outer membrane"/>
    <property type="evidence" value="ECO:0007669"/>
    <property type="project" value="InterPro"/>
</dbReference>
<keyword evidence="2" id="KW-0472">Membrane</keyword>
<sequence>MDRLRFCLWLLLFLFWGNAGLQAQENQAERKALKKQQRDSIRQHKIKAGKSIFTPIIAPGYTPEFGALIAVGGIWSFKTNPADQKIERSSIPFTAAYSTTGAVIVDARPVTFWFEDKLRISAEIWLKNLPDNYWGIGYQKATDIPKGENTTAYLRRWRWINPQFLYQFKRHYFAGLNVDINFTQGDEESEGVFNDENYQEYNDKPFNAGLGLILRHDSRDFPVNAHSGWYLDVNATAFSQKLGGDNNYEIYQLDYRYYVTLGRDGRTLAWQIKSRIGIGGIPYGEMSKLGNPFDLRGYTWGRYRDKSLFFILPEYRHMFAKSNGTVSRHGFVLWAGTGTVFDIGNTSEDVRLLPNGGFGYRLELQDRLNLRVDFGFGHDTFGFYFNFLEAF</sequence>